<comment type="similarity">
    <text evidence="5">Belongs to the PsbN family.</text>
</comment>
<dbReference type="GO" id="GO:0015979">
    <property type="term" value="P:photosynthesis"/>
    <property type="evidence" value="ECO:0007669"/>
    <property type="project" value="InterPro"/>
</dbReference>
<keyword evidence="7" id="KW-1185">Reference proteome</keyword>
<dbReference type="Pfam" id="PF02468">
    <property type="entry name" value="PsbN"/>
    <property type="match status" value="1"/>
</dbReference>
<keyword evidence="4 5" id="KW-0472">Membrane</keyword>
<dbReference type="HAMAP" id="MF_00293">
    <property type="entry name" value="PSII_PsbN"/>
    <property type="match status" value="1"/>
</dbReference>
<comment type="caution">
    <text evidence="5">Originally thought to be a component of PSII; based on experiments in Synechocystis, N.tabacum and barley, and its absence from PSII in T.elongatus and T.vulcanus, this is probably not true.</text>
</comment>
<keyword evidence="3 5" id="KW-1133">Transmembrane helix</keyword>
<protein>
    <recommendedName>
        <fullName evidence="5">Protein PsbN</fullName>
    </recommendedName>
</protein>
<proteinExistence type="inferred from homology"/>
<organism evidence="6 7">
    <name type="scientific">Euhalothece natronophila Z-M001</name>
    <dbReference type="NCBI Taxonomy" id="522448"/>
    <lineage>
        <taxon>Bacteria</taxon>
        <taxon>Bacillati</taxon>
        <taxon>Cyanobacteriota</taxon>
        <taxon>Cyanophyceae</taxon>
        <taxon>Oscillatoriophycideae</taxon>
        <taxon>Chroococcales</taxon>
        <taxon>Halothecacae</taxon>
        <taxon>Halothece cluster</taxon>
        <taxon>Euhalothece</taxon>
    </lineage>
</organism>
<dbReference type="InterPro" id="IPR003398">
    <property type="entry name" value="PSII_PsbN"/>
</dbReference>
<evidence type="ECO:0000256" key="4">
    <source>
        <dbReference type="ARBA" id="ARBA00023136"/>
    </source>
</evidence>
<accession>A0A5B8NQH8</accession>
<evidence type="ECO:0000256" key="3">
    <source>
        <dbReference type="ARBA" id="ARBA00022989"/>
    </source>
</evidence>
<dbReference type="PANTHER" id="PTHR35326:SF3">
    <property type="entry name" value="PROTEIN PSBN"/>
    <property type="match status" value="1"/>
</dbReference>
<gene>
    <name evidence="5 6" type="primary">psbN</name>
    <name evidence="6" type="ORF">FRE64_11370</name>
</gene>
<name>A0A5B8NQH8_9CHRO</name>
<keyword evidence="5" id="KW-0793">Thylakoid</keyword>
<dbReference type="OrthoDB" id="532561at2"/>
<reference evidence="6" key="1">
    <citation type="submission" date="2019-08" db="EMBL/GenBank/DDBJ databases">
        <title>Carotenoids and Carotenoid Binding Proteins in the Halophilic Cyanobacterium Euhalothece sp. ZM00.</title>
        <authorList>
            <person name="Cho S.M."/>
            <person name="Song J.Y."/>
            <person name="Park Y.-I."/>
        </authorList>
    </citation>
    <scope>NUCLEOTIDE SEQUENCE [LARGE SCALE GENOMIC DNA]</scope>
    <source>
        <strain evidence="6">Z-M001</strain>
    </source>
</reference>
<evidence type="ECO:0000313" key="7">
    <source>
        <dbReference type="Proteomes" id="UP000318453"/>
    </source>
</evidence>
<sequence length="43" mass="4567">MEPATVVTISIGALVLAVTGYSLYLSFGPPSAELNDPFEDHED</sequence>
<dbReference type="EMBL" id="CP042326">
    <property type="protein sequence ID" value="QDZ40499.1"/>
    <property type="molecule type" value="Genomic_DNA"/>
</dbReference>
<evidence type="ECO:0000256" key="1">
    <source>
        <dbReference type="ARBA" id="ARBA00004167"/>
    </source>
</evidence>
<dbReference type="PANTHER" id="PTHR35326">
    <property type="entry name" value="PROTEIN PSBN"/>
    <property type="match status" value="1"/>
</dbReference>
<keyword evidence="2 5" id="KW-0812">Transmembrane</keyword>
<dbReference type="RefSeq" id="WP_146296295.1">
    <property type="nucleotide sequence ID" value="NZ_CP042326.1"/>
</dbReference>
<dbReference type="Proteomes" id="UP000318453">
    <property type="component" value="Chromosome"/>
</dbReference>
<evidence type="ECO:0000256" key="5">
    <source>
        <dbReference type="HAMAP-Rule" id="MF_00293"/>
    </source>
</evidence>
<dbReference type="AlphaFoldDB" id="A0A5B8NQH8"/>
<evidence type="ECO:0000313" key="6">
    <source>
        <dbReference type="EMBL" id="QDZ40499.1"/>
    </source>
</evidence>
<dbReference type="NCBIfam" id="NF009650">
    <property type="entry name" value="PRK13183.1"/>
    <property type="match status" value="1"/>
</dbReference>
<dbReference type="KEGG" id="enn:FRE64_11370"/>
<comment type="function">
    <text evidence="5">May play a role in photosystem I and II biogenesis.</text>
</comment>
<dbReference type="GO" id="GO:0031676">
    <property type="term" value="C:plasma membrane-derived thylakoid membrane"/>
    <property type="evidence" value="ECO:0007669"/>
    <property type="project" value="UniProtKB-SubCell"/>
</dbReference>
<feature type="transmembrane region" description="Helical" evidence="5">
    <location>
        <begin position="6"/>
        <end position="27"/>
    </location>
</feature>
<evidence type="ECO:0000256" key="2">
    <source>
        <dbReference type="ARBA" id="ARBA00022692"/>
    </source>
</evidence>
<comment type="subcellular location">
    <subcellularLocation>
        <location evidence="5">Cellular thylakoid membrane</location>
        <topology evidence="5">Single-pass membrane protein</topology>
    </subcellularLocation>
    <subcellularLocation>
        <location evidence="1">Membrane</location>
        <topology evidence="1">Single-pass membrane protein</topology>
    </subcellularLocation>
</comment>